<dbReference type="STRING" id="4097.A0A1S4DEZ1"/>
<dbReference type="AlphaFoldDB" id="A0A1S4DEZ1"/>
<name>A0A1S4DEZ1_TOBAC</name>
<dbReference type="OMA" id="KDGARTC"/>
<organism evidence="3">
    <name type="scientific">Nicotiana tabacum</name>
    <name type="common">Common tobacco</name>
    <dbReference type="NCBI Taxonomy" id="4097"/>
    <lineage>
        <taxon>Eukaryota</taxon>
        <taxon>Viridiplantae</taxon>
        <taxon>Streptophyta</taxon>
        <taxon>Embryophyta</taxon>
        <taxon>Tracheophyta</taxon>
        <taxon>Spermatophyta</taxon>
        <taxon>Magnoliopsida</taxon>
        <taxon>eudicotyledons</taxon>
        <taxon>Gunneridae</taxon>
        <taxon>Pentapetalae</taxon>
        <taxon>asterids</taxon>
        <taxon>lamiids</taxon>
        <taxon>Solanales</taxon>
        <taxon>Solanaceae</taxon>
        <taxon>Nicotianoideae</taxon>
        <taxon>Nicotianeae</taxon>
        <taxon>Nicotiana</taxon>
    </lineage>
</organism>
<feature type="transmembrane region" description="Helical" evidence="1">
    <location>
        <begin position="51"/>
        <end position="72"/>
    </location>
</feature>
<dbReference type="Pfam" id="PF00646">
    <property type="entry name" value="F-box"/>
    <property type="match status" value="1"/>
</dbReference>
<dbReference type="InterPro" id="IPR036047">
    <property type="entry name" value="F-box-like_dom_sf"/>
</dbReference>
<feature type="domain" description="F-box" evidence="2">
    <location>
        <begin position="16"/>
        <end position="69"/>
    </location>
</feature>
<dbReference type="PaxDb" id="4097-A0A1S4DEZ1"/>
<dbReference type="PROSITE" id="PS50181">
    <property type="entry name" value="FBOX"/>
    <property type="match status" value="1"/>
</dbReference>
<dbReference type="PANTHER" id="PTHR31639:SF333">
    <property type="entry name" value="F-BOX DOMAIN, FBD DOMAIN, LEUCINE-RICH REPEAT DOMAIN, L DOMAIN-LIKE PROTEIN-RELATED"/>
    <property type="match status" value="1"/>
</dbReference>
<sequence>MSTQDRKRADIEGGKQDRISDLPRHILASIVELLPPKDGARTCVLSRKWRFIWVMVPSLLLYDYFFDSLAIQTPAFFKQTVDEILLLCLGDILNFDLQILVALSTSYADIDRWMLYVPRNGVKELSLLLPVYSTYKSILMYLIVQP</sequence>
<reference evidence="3" key="1">
    <citation type="submission" date="2025-08" db="UniProtKB">
        <authorList>
            <consortium name="RefSeq"/>
        </authorList>
    </citation>
    <scope>IDENTIFICATION</scope>
</reference>
<evidence type="ECO:0000259" key="2">
    <source>
        <dbReference type="PROSITE" id="PS50181"/>
    </source>
</evidence>
<gene>
    <name evidence="3" type="primary">LOC107829010</name>
</gene>
<keyword evidence="1" id="KW-0812">Transmembrane</keyword>
<keyword evidence="1" id="KW-0472">Membrane</keyword>
<dbReference type="Gene3D" id="1.20.1280.50">
    <property type="match status" value="1"/>
</dbReference>
<dbReference type="SUPFAM" id="SSF81383">
    <property type="entry name" value="F-box domain"/>
    <property type="match status" value="1"/>
</dbReference>
<dbReference type="OrthoDB" id="1722980at2759"/>
<evidence type="ECO:0000256" key="1">
    <source>
        <dbReference type="SAM" id="Phobius"/>
    </source>
</evidence>
<keyword evidence="1" id="KW-1133">Transmembrane helix</keyword>
<dbReference type="InterPro" id="IPR001810">
    <property type="entry name" value="F-box_dom"/>
</dbReference>
<accession>A0A1S4DEZ1</accession>
<dbReference type="PANTHER" id="PTHR31639">
    <property type="entry name" value="F-BOX PROTEIN-LIKE"/>
    <property type="match status" value="1"/>
</dbReference>
<protein>
    <submittedName>
        <fullName evidence="3">F-box/FBD/LRR-repeat protein At1g13570-like</fullName>
    </submittedName>
</protein>
<dbReference type="RefSeq" id="XP_016511911.1">
    <property type="nucleotide sequence ID" value="XM_016656425.1"/>
</dbReference>
<dbReference type="KEGG" id="nta:107829010"/>
<evidence type="ECO:0000313" key="3">
    <source>
        <dbReference type="RefSeq" id="XP_016511911.1"/>
    </source>
</evidence>
<proteinExistence type="predicted"/>